<evidence type="ECO:0000256" key="8">
    <source>
        <dbReference type="ARBA" id="ARBA00023004"/>
    </source>
</evidence>
<evidence type="ECO:0000256" key="1">
    <source>
        <dbReference type="ARBA" id="ARBA00001966"/>
    </source>
</evidence>
<evidence type="ECO:0000256" key="6">
    <source>
        <dbReference type="ARBA" id="ARBA00022679"/>
    </source>
</evidence>
<dbReference type="Pfam" id="PF02445">
    <property type="entry name" value="NadA"/>
    <property type="match status" value="1"/>
</dbReference>
<dbReference type="EC" id="2.5.1.72" evidence="3"/>
<dbReference type="GO" id="GO:0005829">
    <property type="term" value="C:cytosol"/>
    <property type="evidence" value="ECO:0007669"/>
    <property type="project" value="TreeGrafter"/>
</dbReference>
<evidence type="ECO:0000313" key="11">
    <source>
        <dbReference type="Proteomes" id="UP000234748"/>
    </source>
</evidence>
<comment type="cofactor">
    <cofactor evidence="1">
        <name>[4Fe-4S] cluster</name>
        <dbReference type="ChEBI" id="CHEBI:49883"/>
    </cofactor>
</comment>
<gene>
    <name evidence="10" type="ORF">CUU66_08780</name>
</gene>
<evidence type="ECO:0000256" key="5">
    <source>
        <dbReference type="ARBA" id="ARBA00022642"/>
    </source>
</evidence>
<keyword evidence="4" id="KW-0004">4Fe-4S</keyword>
<dbReference type="GO" id="GO:0051539">
    <property type="term" value="F:4 iron, 4 sulfur cluster binding"/>
    <property type="evidence" value="ECO:0007669"/>
    <property type="project" value="UniProtKB-KW"/>
</dbReference>
<organism evidence="10 11">
    <name type="scientific">Peribacillus deserti</name>
    <dbReference type="NCBI Taxonomy" id="673318"/>
    <lineage>
        <taxon>Bacteria</taxon>
        <taxon>Bacillati</taxon>
        <taxon>Bacillota</taxon>
        <taxon>Bacilli</taxon>
        <taxon>Bacillales</taxon>
        <taxon>Bacillaceae</taxon>
        <taxon>Peribacillus</taxon>
    </lineage>
</organism>
<dbReference type="InterPro" id="IPR003473">
    <property type="entry name" value="NadA"/>
</dbReference>
<dbReference type="PANTHER" id="PTHR30573:SF0">
    <property type="entry name" value="QUINOLINATE SYNTHASE, CHLOROPLASTIC"/>
    <property type="match status" value="1"/>
</dbReference>
<dbReference type="GO" id="GO:0034628">
    <property type="term" value="P:'de novo' NAD+ biosynthetic process from L-aspartate"/>
    <property type="evidence" value="ECO:0007669"/>
    <property type="project" value="TreeGrafter"/>
</dbReference>
<dbReference type="UniPathway" id="UPA00253">
    <property type="reaction ID" value="UER00327"/>
</dbReference>
<keyword evidence="7" id="KW-0479">Metal-binding</keyword>
<evidence type="ECO:0000256" key="4">
    <source>
        <dbReference type="ARBA" id="ARBA00022485"/>
    </source>
</evidence>
<dbReference type="GO" id="GO:0046872">
    <property type="term" value="F:metal ion binding"/>
    <property type="evidence" value="ECO:0007669"/>
    <property type="project" value="UniProtKB-KW"/>
</dbReference>
<dbReference type="GO" id="GO:0008987">
    <property type="term" value="F:quinolinate synthetase A activity"/>
    <property type="evidence" value="ECO:0007669"/>
    <property type="project" value="InterPro"/>
</dbReference>
<dbReference type="Gene3D" id="3.40.50.10800">
    <property type="entry name" value="NadA-like"/>
    <property type="match status" value="1"/>
</dbReference>
<evidence type="ECO:0000313" key="10">
    <source>
        <dbReference type="EMBL" id="PLT30128.1"/>
    </source>
</evidence>
<dbReference type="SUPFAM" id="SSF142754">
    <property type="entry name" value="NadA-like"/>
    <property type="match status" value="1"/>
</dbReference>
<keyword evidence="9" id="KW-0411">Iron-sulfur</keyword>
<comment type="pathway">
    <text evidence="2">Cofactor biosynthesis; NAD(+) biosynthesis; quinolinate from iminoaspartate: step 1/1.</text>
</comment>
<sequence>MLITEENIEDLKILLWKGHCSVHENFTMQNIDQIRSKKKDMKIMVHPECSRDVVERSDYSGSALTFLIGSKTLSLEQSRVDSRNENEPCEPPCNNTYRQNDHIAKFQYMSMSYDE</sequence>
<evidence type="ECO:0000256" key="2">
    <source>
        <dbReference type="ARBA" id="ARBA00005065"/>
    </source>
</evidence>
<comment type="caution">
    <text evidence="10">The sequence shown here is derived from an EMBL/GenBank/DDBJ whole genome shotgun (WGS) entry which is preliminary data.</text>
</comment>
<dbReference type="OrthoDB" id="9801204at2"/>
<dbReference type="AlphaFoldDB" id="A0A2N5M6X7"/>
<keyword evidence="5" id="KW-0662">Pyridine nucleotide biosynthesis</keyword>
<protein>
    <recommendedName>
        <fullName evidence="3">quinolinate synthase</fullName>
        <ecNumber evidence="3">2.5.1.72</ecNumber>
    </recommendedName>
</protein>
<dbReference type="PANTHER" id="PTHR30573">
    <property type="entry name" value="QUINOLINATE SYNTHETASE A"/>
    <property type="match status" value="1"/>
</dbReference>
<keyword evidence="8" id="KW-0408">Iron</keyword>
<keyword evidence="6" id="KW-0808">Transferase</keyword>
<reference evidence="10 11" key="1">
    <citation type="submission" date="2017-11" db="EMBL/GenBank/DDBJ databases">
        <title>Comparitive Functional Genomics of Dry Heat Resistant strains isolated from the Viking Spacecraft.</title>
        <authorList>
            <person name="Seuylemezian A."/>
            <person name="Cooper K."/>
            <person name="Vaishampayan P."/>
        </authorList>
    </citation>
    <scope>NUCLEOTIDE SEQUENCE [LARGE SCALE GENOMIC DNA]</scope>
    <source>
        <strain evidence="10 11">V1-29</strain>
    </source>
</reference>
<dbReference type="Proteomes" id="UP000234748">
    <property type="component" value="Unassembled WGS sequence"/>
</dbReference>
<evidence type="ECO:0000256" key="3">
    <source>
        <dbReference type="ARBA" id="ARBA00012669"/>
    </source>
</evidence>
<accession>A0A2N5M6X7</accession>
<dbReference type="InterPro" id="IPR036094">
    <property type="entry name" value="NadA_sf"/>
</dbReference>
<evidence type="ECO:0000256" key="9">
    <source>
        <dbReference type="ARBA" id="ARBA00023014"/>
    </source>
</evidence>
<keyword evidence="11" id="KW-1185">Reference proteome</keyword>
<dbReference type="EMBL" id="PGUY01000027">
    <property type="protein sequence ID" value="PLT30128.1"/>
    <property type="molecule type" value="Genomic_DNA"/>
</dbReference>
<evidence type="ECO:0000256" key="7">
    <source>
        <dbReference type="ARBA" id="ARBA00022723"/>
    </source>
</evidence>
<name>A0A2N5M6X7_9BACI</name>
<dbReference type="RefSeq" id="WP_101641312.1">
    <property type="nucleotide sequence ID" value="NZ_PGUY01000027.1"/>
</dbReference>
<proteinExistence type="predicted"/>